<evidence type="ECO:0000313" key="1">
    <source>
        <dbReference type="EMBL" id="OEE37303.1"/>
    </source>
</evidence>
<gene>
    <name evidence="1" type="ORF">A1QO_04145</name>
</gene>
<dbReference type="AlphaFoldDB" id="A0A1E5BIS7"/>
<reference evidence="1 2" key="1">
    <citation type="journal article" date="2012" name="Science">
        <title>Ecological populations of bacteria act as socially cohesive units of antibiotic production and resistance.</title>
        <authorList>
            <person name="Cordero O.X."/>
            <person name="Wildschutte H."/>
            <person name="Kirkup B."/>
            <person name="Proehl S."/>
            <person name="Ngo L."/>
            <person name="Hussain F."/>
            <person name="Le Roux F."/>
            <person name="Mincer T."/>
            <person name="Polz M.F."/>
        </authorList>
    </citation>
    <scope>NUCLEOTIDE SEQUENCE [LARGE SCALE GENOMIC DNA]</scope>
    <source>
        <strain evidence="1 2">ZF-129</strain>
    </source>
</reference>
<dbReference type="RefSeq" id="WP_017041783.1">
    <property type="nucleotide sequence ID" value="NZ_AJYQ02000020.1"/>
</dbReference>
<dbReference type="Proteomes" id="UP000094741">
    <property type="component" value="Unassembled WGS sequence"/>
</dbReference>
<protein>
    <submittedName>
        <fullName evidence="1">Uncharacterized protein</fullName>
    </submittedName>
</protein>
<name>A0A1E5BIS7_9VIBR</name>
<dbReference type="EMBL" id="AJYQ02000020">
    <property type="protein sequence ID" value="OEE37303.1"/>
    <property type="molecule type" value="Genomic_DNA"/>
</dbReference>
<comment type="caution">
    <text evidence="1">The sequence shown here is derived from an EMBL/GenBank/DDBJ whole genome shotgun (WGS) entry which is preliminary data.</text>
</comment>
<sequence>MVTSSGFPTPNHALRFFQQDALIFCNLLLSGTQEDCISHDTLFDTLNTSLRHVCIDDESFQEVTQSIQIMKQLSEQLDGESEAYLLLQEFRKAVNQHSVVKSILHSRAALNGLDVDELQRVAFRRTLNRCLSSPKKDIACDAIGNALYKVYSALVTDKDA</sequence>
<evidence type="ECO:0000313" key="2">
    <source>
        <dbReference type="Proteomes" id="UP000094741"/>
    </source>
</evidence>
<accession>A0A1E5BIS7</accession>
<proteinExistence type="predicted"/>
<organism evidence="1 2">
    <name type="scientific">Vibrio genomosp. F10 str. ZF-129</name>
    <dbReference type="NCBI Taxonomy" id="1187848"/>
    <lineage>
        <taxon>Bacteria</taxon>
        <taxon>Pseudomonadati</taxon>
        <taxon>Pseudomonadota</taxon>
        <taxon>Gammaproteobacteria</taxon>
        <taxon>Vibrionales</taxon>
        <taxon>Vibrionaceae</taxon>
        <taxon>Vibrio</taxon>
    </lineage>
</organism>
<dbReference type="STRING" id="1187848.A1QO_04145"/>